<organism evidence="6 7">
    <name type="scientific">Tothia fuscella</name>
    <dbReference type="NCBI Taxonomy" id="1048955"/>
    <lineage>
        <taxon>Eukaryota</taxon>
        <taxon>Fungi</taxon>
        <taxon>Dikarya</taxon>
        <taxon>Ascomycota</taxon>
        <taxon>Pezizomycotina</taxon>
        <taxon>Dothideomycetes</taxon>
        <taxon>Pleosporomycetidae</taxon>
        <taxon>Venturiales</taxon>
        <taxon>Cylindrosympodiaceae</taxon>
        <taxon>Tothia</taxon>
    </lineage>
</organism>
<evidence type="ECO:0000313" key="7">
    <source>
        <dbReference type="Proteomes" id="UP000800235"/>
    </source>
</evidence>
<dbReference type="Gene3D" id="1.25.10.10">
    <property type="entry name" value="Leucine-rich Repeat Variant"/>
    <property type="match status" value="1"/>
</dbReference>
<dbReference type="Pfam" id="PF03224">
    <property type="entry name" value="V-ATPase_H_N"/>
    <property type="match status" value="1"/>
</dbReference>
<comment type="subunit">
    <text evidence="4">V-ATPase is a heteromultimeric enzyme made up of two complexes: the ATP-hydrolytic V1 complex and the proton translocation V0 complex.</text>
</comment>
<keyword evidence="7" id="KW-1185">Reference proteome</keyword>
<dbReference type="PANTHER" id="PTHR10698:SF0">
    <property type="entry name" value="V-TYPE PROTON ATPASE SUBUNIT H"/>
    <property type="match status" value="1"/>
</dbReference>
<comment type="similarity">
    <text evidence="1 4">Belongs to the V-ATPase H subunit family.</text>
</comment>
<dbReference type="GO" id="GO:0000329">
    <property type="term" value="C:fungal-type vacuole membrane"/>
    <property type="evidence" value="ECO:0007669"/>
    <property type="project" value="TreeGrafter"/>
</dbReference>
<dbReference type="InterPro" id="IPR011989">
    <property type="entry name" value="ARM-like"/>
</dbReference>
<accession>A0A9P4NWY2</accession>
<dbReference type="PANTHER" id="PTHR10698">
    <property type="entry name" value="V-TYPE PROTON ATPASE SUBUNIT H"/>
    <property type="match status" value="1"/>
</dbReference>
<evidence type="ECO:0000256" key="1">
    <source>
        <dbReference type="ARBA" id="ARBA00008613"/>
    </source>
</evidence>
<dbReference type="GO" id="GO:0046961">
    <property type="term" value="F:proton-transporting ATPase activity, rotational mechanism"/>
    <property type="evidence" value="ECO:0007669"/>
    <property type="project" value="UniProtKB-UniRule"/>
</dbReference>
<keyword evidence="2 4" id="KW-0375">Hydrogen ion transport</keyword>
<feature type="domain" description="ATPase V1 complex subunit H C-terminal" evidence="5">
    <location>
        <begin position="358"/>
        <end position="476"/>
    </location>
</feature>
<reference evidence="6" key="1">
    <citation type="journal article" date="2020" name="Stud. Mycol.">
        <title>101 Dothideomycetes genomes: a test case for predicting lifestyles and emergence of pathogens.</title>
        <authorList>
            <person name="Haridas S."/>
            <person name="Albert R."/>
            <person name="Binder M."/>
            <person name="Bloem J."/>
            <person name="Labutti K."/>
            <person name="Salamov A."/>
            <person name="Andreopoulos B."/>
            <person name="Baker S."/>
            <person name="Barry K."/>
            <person name="Bills G."/>
            <person name="Bluhm B."/>
            <person name="Cannon C."/>
            <person name="Castanera R."/>
            <person name="Culley D."/>
            <person name="Daum C."/>
            <person name="Ezra D."/>
            <person name="Gonzalez J."/>
            <person name="Henrissat B."/>
            <person name="Kuo A."/>
            <person name="Liang C."/>
            <person name="Lipzen A."/>
            <person name="Lutzoni F."/>
            <person name="Magnuson J."/>
            <person name="Mondo S."/>
            <person name="Nolan M."/>
            <person name="Ohm R."/>
            <person name="Pangilinan J."/>
            <person name="Park H.-J."/>
            <person name="Ramirez L."/>
            <person name="Alfaro M."/>
            <person name="Sun H."/>
            <person name="Tritt A."/>
            <person name="Yoshinaga Y."/>
            <person name="Zwiers L.-H."/>
            <person name="Turgeon B."/>
            <person name="Goodwin S."/>
            <person name="Spatafora J."/>
            <person name="Crous P."/>
            <person name="Grigoriev I."/>
        </authorList>
    </citation>
    <scope>NUCLEOTIDE SEQUENCE</scope>
    <source>
        <strain evidence="6">CBS 130266</strain>
    </source>
</reference>
<evidence type="ECO:0000256" key="4">
    <source>
        <dbReference type="PIRNR" id="PIRNR032184"/>
    </source>
</evidence>
<keyword evidence="3 4" id="KW-0406">Ion transport</keyword>
<protein>
    <recommendedName>
        <fullName evidence="4">V-type proton ATPase subunit H</fullName>
    </recommendedName>
</protein>
<comment type="caution">
    <text evidence="6">The sequence shown here is derived from an EMBL/GenBank/DDBJ whole genome shotgun (WGS) entry which is preliminary data.</text>
</comment>
<proteinExistence type="inferred from homology"/>
<keyword evidence="4" id="KW-0813">Transport</keyword>
<dbReference type="PIRSF" id="PIRSF032184">
    <property type="entry name" value="ATPase_V1_H"/>
    <property type="match status" value="1"/>
</dbReference>
<dbReference type="OrthoDB" id="10263554at2759"/>
<dbReference type="InterPro" id="IPR011987">
    <property type="entry name" value="ATPase_V1-cplx_hsu_C"/>
</dbReference>
<evidence type="ECO:0000313" key="6">
    <source>
        <dbReference type="EMBL" id="KAF2433884.1"/>
    </source>
</evidence>
<name>A0A9P4NWY2_9PEZI</name>
<sequence>MSLDPPAYILSLQNNIRARPISWEGAVRAKTITDADLQKIKAVDKVRREQKKQVIEKDTESYVDLFLGSKDGPSIFQAAAKRPDIVQYMLVLAGDLIEDIPSFVSALIQHSDPFKPFLPLLKPSSNPDDPIPLLTSAVLSSLLSPALLASAKPSPAIEEALPQLYTALSTLAKSSDAGLQDIAVQDFSAVLRTKKARELFWKQRKETLDPLIDILRAAAGAGKDTDSTIWSGTASVRTADTGISGGVGLQLLYHVLLVVWQLSFEGAMVGDGLQDEHDILILYVQLLRLSPKEKTTRLLLSTLNNLLRSNEASLLPAAVLARLPSLLQSVQSRHLSDPDLIEDLNSLIELTDTYTQTQTTFDQYAAELRTGHLRWSPPHRNETFWHENARRIIDDDKGALPRKLAEIVSKPWDQDKQVLAIGCNDIAWLVKEVPEKRQWLEKLGLKGRCLELMQDADEAVRWESLRAVGEWLRYSFD</sequence>
<dbReference type="Pfam" id="PF11698">
    <property type="entry name" value="V-ATPase_H_C"/>
    <property type="match status" value="1"/>
</dbReference>
<dbReference type="SUPFAM" id="SSF48371">
    <property type="entry name" value="ARM repeat"/>
    <property type="match status" value="1"/>
</dbReference>
<evidence type="ECO:0000256" key="3">
    <source>
        <dbReference type="ARBA" id="ARBA00023065"/>
    </source>
</evidence>
<dbReference type="InterPro" id="IPR016024">
    <property type="entry name" value="ARM-type_fold"/>
</dbReference>
<evidence type="ECO:0000259" key="5">
    <source>
        <dbReference type="Pfam" id="PF11698"/>
    </source>
</evidence>
<dbReference type="GO" id="GO:0000221">
    <property type="term" value="C:vacuolar proton-transporting V-type ATPase, V1 domain"/>
    <property type="evidence" value="ECO:0007669"/>
    <property type="project" value="UniProtKB-UniRule"/>
</dbReference>
<gene>
    <name evidence="6" type="ORF">EJ08DRAFT_704812</name>
</gene>
<dbReference type="InterPro" id="IPR004908">
    <property type="entry name" value="ATPase_V1-cplx_hsu"/>
</dbReference>
<comment type="function">
    <text evidence="4">Subunit of the V1 complex of vacuolar(H+)-ATPase (V-ATPase), a multisubunit enzyme composed of a peripheral complex (V1) that hydrolyzes ATP and a membrane integral complex (V0) that translocates protons. V-ATPase is responsible for acidifying and maintaining the pH of intracellular compartments.</text>
</comment>
<dbReference type="Proteomes" id="UP000800235">
    <property type="component" value="Unassembled WGS sequence"/>
</dbReference>
<dbReference type="EMBL" id="MU007018">
    <property type="protein sequence ID" value="KAF2433884.1"/>
    <property type="molecule type" value="Genomic_DNA"/>
</dbReference>
<evidence type="ECO:0000256" key="2">
    <source>
        <dbReference type="ARBA" id="ARBA00022781"/>
    </source>
</evidence>
<dbReference type="AlphaFoldDB" id="A0A9P4NWY2"/>
<dbReference type="FunFam" id="1.25.10.10:FF:000326">
    <property type="entry name" value="V-type proton ATPase subunit H"/>
    <property type="match status" value="1"/>
</dbReference>